<dbReference type="EMBL" id="LAZR01000227">
    <property type="protein sequence ID" value="KKN80681.1"/>
    <property type="molecule type" value="Genomic_DNA"/>
</dbReference>
<comment type="caution">
    <text evidence="1">The sequence shown here is derived from an EMBL/GenBank/DDBJ whole genome shotgun (WGS) entry which is preliminary data.</text>
</comment>
<proteinExistence type="predicted"/>
<gene>
    <name evidence="1" type="ORF">LCGC14_0327730</name>
</gene>
<organism evidence="1">
    <name type="scientific">marine sediment metagenome</name>
    <dbReference type="NCBI Taxonomy" id="412755"/>
    <lineage>
        <taxon>unclassified sequences</taxon>
        <taxon>metagenomes</taxon>
        <taxon>ecological metagenomes</taxon>
    </lineage>
</organism>
<reference evidence="1" key="1">
    <citation type="journal article" date="2015" name="Nature">
        <title>Complex archaea that bridge the gap between prokaryotes and eukaryotes.</title>
        <authorList>
            <person name="Spang A."/>
            <person name="Saw J.H."/>
            <person name="Jorgensen S.L."/>
            <person name="Zaremba-Niedzwiedzka K."/>
            <person name="Martijn J."/>
            <person name="Lind A.E."/>
            <person name="van Eijk R."/>
            <person name="Schleper C."/>
            <person name="Guy L."/>
            <person name="Ettema T.J."/>
        </authorList>
    </citation>
    <scope>NUCLEOTIDE SEQUENCE</scope>
</reference>
<dbReference type="AlphaFoldDB" id="A0A0F9W4R8"/>
<protein>
    <submittedName>
        <fullName evidence="1">Uncharacterized protein</fullName>
    </submittedName>
</protein>
<sequence>MAYASSTEGSSANVPLLIAQGIASTGLGSSLPSTGAAGSWSPPNTWGYKSTHDSSDIAEAGFFTDGQQLGMSLGDCLIASRSTTYIISNHVINAVTSTGVTVSAGLIVSSAS</sequence>
<evidence type="ECO:0000313" key="1">
    <source>
        <dbReference type="EMBL" id="KKN80681.1"/>
    </source>
</evidence>
<accession>A0A0F9W4R8</accession>
<name>A0A0F9W4R8_9ZZZZ</name>